<reference evidence="2 3" key="1">
    <citation type="submission" date="2018-08" db="EMBL/GenBank/DDBJ databases">
        <title>Genomic Encyclopedia of Type Strains, Phase IV (KMG-IV): sequencing the most valuable type-strain genomes for metagenomic binning, comparative biology and taxonomic classification.</title>
        <authorList>
            <person name="Goeker M."/>
        </authorList>
    </citation>
    <scope>NUCLEOTIDE SEQUENCE [LARGE SCALE GENOMIC DNA]</scope>
    <source>
        <strain evidence="2 3">DSM 25527</strain>
    </source>
</reference>
<organism evidence="2 3">
    <name type="scientific">Hephaestia caeni</name>
    <dbReference type="NCBI Taxonomy" id="645617"/>
    <lineage>
        <taxon>Bacteria</taxon>
        <taxon>Pseudomonadati</taxon>
        <taxon>Pseudomonadota</taxon>
        <taxon>Alphaproteobacteria</taxon>
        <taxon>Sphingomonadales</taxon>
        <taxon>Sphingomonadaceae</taxon>
        <taxon>Hephaestia</taxon>
    </lineage>
</organism>
<accession>A0A397PAV7</accession>
<evidence type="ECO:0000313" key="3">
    <source>
        <dbReference type="Proteomes" id="UP000266568"/>
    </source>
</evidence>
<feature type="chain" id="PRO_5017395270" evidence="1">
    <location>
        <begin position="36"/>
        <end position="81"/>
    </location>
</feature>
<evidence type="ECO:0000256" key="1">
    <source>
        <dbReference type="SAM" id="SignalP"/>
    </source>
</evidence>
<feature type="signal peptide" evidence="1">
    <location>
        <begin position="1"/>
        <end position="35"/>
    </location>
</feature>
<dbReference type="AlphaFoldDB" id="A0A397PAV7"/>
<dbReference type="EMBL" id="QXDC01000003">
    <property type="protein sequence ID" value="RIA44287.1"/>
    <property type="molecule type" value="Genomic_DNA"/>
</dbReference>
<dbReference type="Proteomes" id="UP000266568">
    <property type="component" value="Unassembled WGS sequence"/>
</dbReference>
<comment type="caution">
    <text evidence="2">The sequence shown here is derived from an EMBL/GenBank/DDBJ whole genome shotgun (WGS) entry which is preliminary data.</text>
</comment>
<protein>
    <submittedName>
        <fullName evidence="2">Conjugative transfer region protein TrbK</fullName>
    </submittedName>
</protein>
<keyword evidence="3" id="KW-1185">Reference proteome</keyword>
<name>A0A397PAV7_9SPHN</name>
<dbReference type="Pfam" id="PF20084">
    <property type="entry name" value="TrbK"/>
    <property type="match status" value="1"/>
</dbReference>
<dbReference type="InterPro" id="IPR027587">
    <property type="entry name" value="TrbK"/>
</dbReference>
<dbReference type="OrthoDB" id="9815800at2"/>
<evidence type="ECO:0000313" key="2">
    <source>
        <dbReference type="EMBL" id="RIA44287.1"/>
    </source>
</evidence>
<sequence>MSRAVKLIGVVVVASLMTAALIAAGAASHMSPTPAATTVDHPNHATRVVALEHCRATTGPDAACEAAWGAERRRFFRKASQ</sequence>
<keyword evidence="1" id="KW-0732">Signal</keyword>
<dbReference type="NCBIfam" id="TIGR04360">
    <property type="entry name" value="other_trbK"/>
    <property type="match status" value="1"/>
</dbReference>
<proteinExistence type="predicted"/>
<gene>
    <name evidence="2" type="ORF">DFR49_2528</name>
</gene>